<feature type="signal peptide" evidence="2">
    <location>
        <begin position="1"/>
        <end position="20"/>
    </location>
</feature>
<feature type="chain" id="PRO_5046460902" evidence="2">
    <location>
        <begin position="21"/>
        <end position="121"/>
    </location>
</feature>
<accession>A0ABP9FKG9</accession>
<dbReference type="Proteomes" id="UP001499988">
    <property type="component" value="Unassembled WGS sequence"/>
</dbReference>
<name>A0ABP9FKG9_9GAMM</name>
<dbReference type="EMBL" id="BAABJZ010000099">
    <property type="protein sequence ID" value="GAA4898149.1"/>
    <property type="molecule type" value="Genomic_DNA"/>
</dbReference>
<evidence type="ECO:0000256" key="1">
    <source>
        <dbReference type="SAM" id="MobiDB-lite"/>
    </source>
</evidence>
<sequence>MKQRLFVSLWLTVLIGHVQAAPVEAPLQSVAGYWIYGFEQSQLHTCDGRQYWMWTPLAFKGRYQLEGFANPVRTMGRLAPPDPDNNMNTILPTWQVSSIEHAQSPCGETRIGPPAPTEPTR</sequence>
<dbReference type="RefSeq" id="WP_345336700.1">
    <property type="nucleotide sequence ID" value="NZ_BAABJZ010000099.1"/>
</dbReference>
<keyword evidence="4" id="KW-1185">Reference proteome</keyword>
<keyword evidence="2" id="KW-0732">Signal</keyword>
<evidence type="ECO:0000313" key="4">
    <source>
        <dbReference type="Proteomes" id="UP001499988"/>
    </source>
</evidence>
<evidence type="ECO:0000256" key="2">
    <source>
        <dbReference type="SAM" id="SignalP"/>
    </source>
</evidence>
<proteinExistence type="predicted"/>
<reference evidence="4" key="1">
    <citation type="journal article" date="2019" name="Int. J. Syst. Evol. Microbiol.">
        <title>The Global Catalogue of Microorganisms (GCM) 10K type strain sequencing project: providing services to taxonomists for standard genome sequencing and annotation.</title>
        <authorList>
            <consortium name="The Broad Institute Genomics Platform"/>
            <consortium name="The Broad Institute Genome Sequencing Center for Infectious Disease"/>
            <person name="Wu L."/>
            <person name="Ma J."/>
        </authorList>
    </citation>
    <scope>NUCLEOTIDE SEQUENCE [LARGE SCALE GENOMIC DNA]</scope>
    <source>
        <strain evidence="4">JCM 18401</strain>
    </source>
</reference>
<protein>
    <submittedName>
        <fullName evidence="3">Uncharacterized protein</fullName>
    </submittedName>
</protein>
<evidence type="ECO:0000313" key="3">
    <source>
        <dbReference type="EMBL" id="GAA4898149.1"/>
    </source>
</evidence>
<comment type="caution">
    <text evidence="3">The sequence shown here is derived from an EMBL/GenBank/DDBJ whole genome shotgun (WGS) entry which is preliminary data.</text>
</comment>
<feature type="region of interest" description="Disordered" evidence="1">
    <location>
        <begin position="102"/>
        <end position="121"/>
    </location>
</feature>
<gene>
    <name evidence="3" type="ORF">GCM10023333_34420</name>
</gene>
<organism evidence="3 4">
    <name type="scientific">Ferrimonas pelagia</name>
    <dbReference type="NCBI Taxonomy" id="1177826"/>
    <lineage>
        <taxon>Bacteria</taxon>
        <taxon>Pseudomonadati</taxon>
        <taxon>Pseudomonadota</taxon>
        <taxon>Gammaproteobacteria</taxon>
        <taxon>Alteromonadales</taxon>
        <taxon>Ferrimonadaceae</taxon>
        <taxon>Ferrimonas</taxon>
    </lineage>
</organism>